<dbReference type="Gene3D" id="2.60.120.200">
    <property type="match status" value="1"/>
</dbReference>
<comment type="caution">
    <text evidence="1">The sequence shown here is derived from an EMBL/GenBank/DDBJ whole genome shotgun (WGS) entry which is preliminary data.</text>
</comment>
<proteinExistence type="predicted"/>
<sequence>MILDRTNAANESITFSLDGTSYVTVGESQVGTATWQQAFDHKMSIILDPAMGGSCPNGACGCTAPTSATTSGGTTRVGRVAAYTAG</sequence>
<organism evidence="1">
    <name type="scientific">Streptantibioticus silvisoli</name>
    <dbReference type="NCBI Taxonomy" id="2705255"/>
    <lineage>
        <taxon>Bacteria</taxon>
        <taxon>Bacillati</taxon>
        <taxon>Actinomycetota</taxon>
        <taxon>Actinomycetes</taxon>
        <taxon>Kitasatosporales</taxon>
        <taxon>Streptomycetaceae</taxon>
        <taxon>Streptantibioticus</taxon>
    </lineage>
</organism>
<name>A0AA90HA77_9ACTN</name>
<reference evidence="1" key="1">
    <citation type="submission" date="2023-05" db="EMBL/GenBank/DDBJ databases">
        <title>Streptantibioticus silvisoli sp. nov., acidotolerant actinomycetes 1 from pine litter.</title>
        <authorList>
            <person name="Swiecimska M."/>
            <person name="Golinska P."/>
            <person name="Sangal V."/>
            <person name="Wachnowicz B."/>
            <person name="Goodfellow M."/>
        </authorList>
    </citation>
    <scope>NUCLEOTIDE SEQUENCE</scope>
    <source>
        <strain evidence="1">SL13</strain>
    </source>
</reference>
<dbReference type="AlphaFoldDB" id="A0AA90HA77"/>
<dbReference type="EMBL" id="JABXJJ020000062">
    <property type="protein sequence ID" value="MDI5974131.1"/>
    <property type="molecule type" value="Genomic_DNA"/>
</dbReference>
<gene>
    <name evidence="1" type="ORF">POF50_033120</name>
</gene>
<protein>
    <submittedName>
        <fullName evidence="1">Uncharacterized protein</fullName>
    </submittedName>
</protein>
<accession>A0AA90HA77</accession>
<evidence type="ECO:0000313" key="1">
    <source>
        <dbReference type="EMBL" id="MDI5974131.1"/>
    </source>
</evidence>
<dbReference type="RefSeq" id="WP_271318691.1">
    <property type="nucleotide sequence ID" value="NZ_JABXJJ020000062.1"/>
</dbReference>